<feature type="region of interest" description="Disordered" evidence="1">
    <location>
        <begin position="66"/>
        <end position="88"/>
    </location>
</feature>
<proteinExistence type="predicted"/>
<dbReference type="EMBL" id="JARBJD010000265">
    <property type="protein sequence ID" value="KAK2945319.1"/>
    <property type="molecule type" value="Genomic_DNA"/>
</dbReference>
<organism evidence="2 3">
    <name type="scientific">Blattamonas nauphoetae</name>
    <dbReference type="NCBI Taxonomy" id="2049346"/>
    <lineage>
        <taxon>Eukaryota</taxon>
        <taxon>Metamonada</taxon>
        <taxon>Preaxostyla</taxon>
        <taxon>Oxymonadida</taxon>
        <taxon>Blattamonas</taxon>
    </lineage>
</organism>
<protein>
    <submittedName>
        <fullName evidence="2">Uncharacterized protein</fullName>
    </submittedName>
</protein>
<accession>A0ABQ9X0N2</accession>
<gene>
    <name evidence="2" type="ORF">BLNAU_19762</name>
</gene>
<keyword evidence="3" id="KW-1185">Reference proteome</keyword>
<dbReference type="Proteomes" id="UP001281761">
    <property type="component" value="Unassembled WGS sequence"/>
</dbReference>
<evidence type="ECO:0000313" key="2">
    <source>
        <dbReference type="EMBL" id="KAK2945319.1"/>
    </source>
</evidence>
<evidence type="ECO:0000313" key="3">
    <source>
        <dbReference type="Proteomes" id="UP001281761"/>
    </source>
</evidence>
<reference evidence="2 3" key="1">
    <citation type="journal article" date="2022" name="bioRxiv">
        <title>Genomics of Preaxostyla Flagellates Illuminates Evolutionary Transitions and the Path Towards Mitochondrial Loss.</title>
        <authorList>
            <person name="Novak L.V.F."/>
            <person name="Treitli S.C."/>
            <person name="Pyrih J."/>
            <person name="Halakuc P."/>
            <person name="Pipaliya S.V."/>
            <person name="Vacek V."/>
            <person name="Brzon O."/>
            <person name="Soukal P."/>
            <person name="Eme L."/>
            <person name="Dacks J.B."/>
            <person name="Karnkowska A."/>
            <person name="Elias M."/>
            <person name="Hampl V."/>
        </authorList>
    </citation>
    <scope>NUCLEOTIDE SEQUENCE [LARGE SCALE GENOMIC DNA]</scope>
    <source>
        <strain evidence="2">NAU3</strain>
        <tissue evidence="2">Gut</tissue>
    </source>
</reference>
<sequence length="88" mass="10005">MEEVVETVETWPADPANAFELAKGEFKCVSAPAIPLTQVEETQRKNEAKLAAAKKHRRHYTRNLEEKHKTAQHHKIFQPSVIVDETGN</sequence>
<name>A0ABQ9X0N2_9EUKA</name>
<comment type="caution">
    <text evidence="2">The sequence shown here is derived from an EMBL/GenBank/DDBJ whole genome shotgun (WGS) entry which is preliminary data.</text>
</comment>
<evidence type="ECO:0000256" key="1">
    <source>
        <dbReference type="SAM" id="MobiDB-lite"/>
    </source>
</evidence>